<dbReference type="Pfam" id="PF04432">
    <property type="entry name" value="FrhB_FdhB_C"/>
    <property type="match status" value="1"/>
</dbReference>
<dbReference type="InterPro" id="IPR052977">
    <property type="entry name" value="Polyferredoxin-like_ET"/>
</dbReference>
<dbReference type="InterPro" id="IPR007525">
    <property type="entry name" value="FrhB_FdhB_C"/>
</dbReference>
<dbReference type="PANTHER" id="PTHR43193">
    <property type="match status" value="1"/>
</dbReference>
<feature type="domain" description="4Fe-4S ferredoxin-type" evidence="4">
    <location>
        <begin position="410"/>
        <end position="439"/>
    </location>
</feature>
<dbReference type="RefSeq" id="WP_060796660.1">
    <property type="nucleotide sequence ID" value="NZ_KQ956312.1"/>
</dbReference>
<evidence type="ECO:0000256" key="2">
    <source>
        <dbReference type="ARBA" id="ARBA00023004"/>
    </source>
</evidence>
<reference evidence="5 6" key="1">
    <citation type="submission" date="2016-01" db="EMBL/GenBank/DDBJ databases">
        <authorList>
            <person name="Oliw E.H."/>
        </authorList>
    </citation>
    <scope>NUCLEOTIDE SEQUENCE [LARGE SCALE GENOMIC DNA]</scope>
    <source>
        <strain evidence="5 6">MJR7757A</strain>
    </source>
</reference>
<evidence type="ECO:0000313" key="5">
    <source>
        <dbReference type="EMBL" id="KXA06963.1"/>
    </source>
</evidence>
<gene>
    <name evidence="5" type="ORF">HMPREF3222_02817</name>
</gene>
<dbReference type="PROSITE" id="PS51379">
    <property type="entry name" value="4FE4S_FER_2"/>
    <property type="match status" value="2"/>
</dbReference>
<feature type="domain" description="4Fe-4S ferredoxin-type" evidence="4">
    <location>
        <begin position="376"/>
        <end position="405"/>
    </location>
</feature>
<organism evidence="5 6">
    <name type="scientific">Clostridium perfringens</name>
    <dbReference type="NCBI Taxonomy" id="1502"/>
    <lineage>
        <taxon>Bacteria</taxon>
        <taxon>Bacillati</taxon>
        <taxon>Bacillota</taxon>
        <taxon>Clostridia</taxon>
        <taxon>Eubacteriales</taxon>
        <taxon>Clostridiaceae</taxon>
        <taxon>Clostridium</taxon>
    </lineage>
</organism>
<evidence type="ECO:0000256" key="3">
    <source>
        <dbReference type="ARBA" id="ARBA00023014"/>
    </source>
</evidence>
<sequence length="758" mass="88058">MKRIGLMTWFSYYNYGSALQVTALSTKIKELGYKSEVINYIPHGQIRTLDDGKIFRYYIEKLNSKVKNRNLNSIEDKDRDLKFKNFLDNNLSFTDLCETKSDLFKLNEKLDAFVCGSDQIWAPIRFNPKYFLDFVSNDRKKIAYAPSIGLEKIEDKFIEKRMASLIEKFNYLSIREEQGKKLIKKICGKEAKVVLDPTLLLNKDEWKNFESPYESNDKYILCYFLGYNEKNWKSVKELAERENLKIKIIPVFDKDYKLGYEVCNGVGPGEFLTLLKNAEVICTDSFHGTIFSINYEKNFYVYERFKNNDKISQNSRINNILKLLNLKNRLITINNENSINNIEINYKEVNNKLNSLRIESLEFLDDSLKKAVENKCFDHIITNTCCGCGICKKVCNHNAIGISLNKSGFNEAIIDKDKCIKCGLCKKVCPFNGHDGEKINKETSNLYSMKSMNEDTLLKSSSGGVAFEISKLYIKSNYNVFGCLYDSNIDRARYDLCNINNEEGLSKFQGSKYIQSILSEEVIDKLLKSDKCVVFGTPCHISGIDSLLKLKGVRENYILVDLICHGVPTNNLWKSYIKFQKESNRMAGNVKVAFRPKEIGWRNKGIRIENKSKKYLNTEKKDEFYSFFDLENCYSDACYECKYRTASSADIRLGDYWGNRFIKDNTGVSMVISLTDRGNEVIKKITNNSILKVEQYDISEYWSVQYPINTIKPVYYEELIEDLSNEELNYVVKKYCLNDKKMRNFRGKVNKFRKIIKI</sequence>
<dbReference type="PROSITE" id="PS00198">
    <property type="entry name" value="4FE4S_FER_1"/>
    <property type="match status" value="1"/>
</dbReference>
<dbReference type="AlphaFoldDB" id="A0A133MSG4"/>
<keyword evidence="2" id="KW-0408">Iron</keyword>
<dbReference type="PATRIC" id="fig|1502.174.peg.2839"/>
<evidence type="ECO:0000259" key="4">
    <source>
        <dbReference type="PROSITE" id="PS51379"/>
    </source>
</evidence>
<dbReference type="PANTHER" id="PTHR43193:SF2">
    <property type="entry name" value="POLYFERREDOXIN PROTEIN FWDF"/>
    <property type="match status" value="1"/>
</dbReference>
<dbReference type="InterPro" id="IPR017896">
    <property type="entry name" value="4Fe4S_Fe-S-bd"/>
</dbReference>
<dbReference type="GO" id="GO:0051536">
    <property type="term" value="F:iron-sulfur cluster binding"/>
    <property type="evidence" value="ECO:0007669"/>
    <property type="project" value="UniProtKB-KW"/>
</dbReference>
<name>A0A133MSG4_CLOPF</name>
<comment type="caution">
    <text evidence="5">The sequence shown here is derived from an EMBL/GenBank/DDBJ whole genome shotgun (WGS) entry which is preliminary data.</text>
</comment>
<dbReference type="InterPro" id="IPR017900">
    <property type="entry name" value="4Fe4S_Fe_S_CS"/>
</dbReference>
<proteinExistence type="predicted"/>
<dbReference type="Pfam" id="PF12838">
    <property type="entry name" value="Fer4_7"/>
    <property type="match status" value="1"/>
</dbReference>
<dbReference type="Pfam" id="PF04230">
    <property type="entry name" value="PS_pyruv_trans"/>
    <property type="match status" value="1"/>
</dbReference>
<keyword evidence="3" id="KW-0411">Iron-sulfur</keyword>
<keyword evidence="1" id="KW-0479">Metal-binding</keyword>
<evidence type="ECO:0000256" key="1">
    <source>
        <dbReference type="ARBA" id="ARBA00022723"/>
    </source>
</evidence>
<accession>A0A133MSG4</accession>
<dbReference type="EMBL" id="LRPU01000178">
    <property type="protein sequence ID" value="KXA06963.1"/>
    <property type="molecule type" value="Genomic_DNA"/>
</dbReference>
<dbReference type="Proteomes" id="UP000070646">
    <property type="component" value="Unassembled WGS sequence"/>
</dbReference>
<dbReference type="GO" id="GO:0046872">
    <property type="term" value="F:metal ion binding"/>
    <property type="evidence" value="ECO:0007669"/>
    <property type="project" value="UniProtKB-KW"/>
</dbReference>
<dbReference type="Gene3D" id="3.30.70.20">
    <property type="match status" value="1"/>
</dbReference>
<protein>
    <submittedName>
        <fullName evidence="5">4Fe-4S binding domain protein</fullName>
    </submittedName>
</protein>
<dbReference type="SUPFAM" id="SSF54862">
    <property type="entry name" value="4Fe-4S ferredoxins"/>
    <property type="match status" value="1"/>
</dbReference>
<dbReference type="InterPro" id="IPR007345">
    <property type="entry name" value="Polysacch_pyruvyl_Trfase"/>
</dbReference>
<evidence type="ECO:0000313" key="6">
    <source>
        <dbReference type="Proteomes" id="UP000070646"/>
    </source>
</evidence>